<evidence type="ECO:0000313" key="2">
    <source>
        <dbReference type="Proteomes" id="UP000299102"/>
    </source>
</evidence>
<comment type="caution">
    <text evidence="1">The sequence shown here is derived from an EMBL/GenBank/DDBJ whole genome shotgun (WGS) entry which is preliminary data.</text>
</comment>
<dbReference type="EMBL" id="BGZK01004123">
    <property type="protein sequence ID" value="GBP07026.1"/>
    <property type="molecule type" value="Genomic_DNA"/>
</dbReference>
<reference evidence="1 2" key="1">
    <citation type="journal article" date="2019" name="Commun. Biol.">
        <title>The bagworm genome reveals a unique fibroin gene that provides high tensile strength.</title>
        <authorList>
            <person name="Kono N."/>
            <person name="Nakamura H."/>
            <person name="Ohtoshi R."/>
            <person name="Tomita M."/>
            <person name="Numata K."/>
            <person name="Arakawa K."/>
        </authorList>
    </citation>
    <scope>NUCLEOTIDE SEQUENCE [LARGE SCALE GENOMIC DNA]</scope>
</reference>
<evidence type="ECO:0000313" key="1">
    <source>
        <dbReference type="EMBL" id="GBP07026.1"/>
    </source>
</evidence>
<dbReference type="AlphaFoldDB" id="A0A4C1SYI7"/>
<gene>
    <name evidence="1" type="ORF">EVAR_87940_1</name>
</gene>
<name>A0A4C1SYI7_EUMVA</name>
<proteinExistence type="predicted"/>
<sequence length="117" mass="13255">MTPYCRTSLRRTRYFFYEDEPNKLYEIVPPYAARESSRSAGSRGHALYSQLAADLRLMYSGRMRIAFGCSQRPRAEYGQYLCTSHTAELNCGAKVNIEGAFTENLHCAAEARPATEN</sequence>
<dbReference type="Proteomes" id="UP000299102">
    <property type="component" value="Unassembled WGS sequence"/>
</dbReference>
<keyword evidence="2" id="KW-1185">Reference proteome</keyword>
<accession>A0A4C1SYI7</accession>
<protein>
    <submittedName>
        <fullName evidence="1">Uncharacterized protein</fullName>
    </submittedName>
</protein>
<organism evidence="1 2">
    <name type="scientific">Eumeta variegata</name>
    <name type="common">Bagworm moth</name>
    <name type="synonym">Eumeta japonica</name>
    <dbReference type="NCBI Taxonomy" id="151549"/>
    <lineage>
        <taxon>Eukaryota</taxon>
        <taxon>Metazoa</taxon>
        <taxon>Ecdysozoa</taxon>
        <taxon>Arthropoda</taxon>
        <taxon>Hexapoda</taxon>
        <taxon>Insecta</taxon>
        <taxon>Pterygota</taxon>
        <taxon>Neoptera</taxon>
        <taxon>Endopterygota</taxon>
        <taxon>Lepidoptera</taxon>
        <taxon>Glossata</taxon>
        <taxon>Ditrysia</taxon>
        <taxon>Tineoidea</taxon>
        <taxon>Psychidae</taxon>
        <taxon>Oiketicinae</taxon>
        <taxon>Eumeta</taxon>
    </lineage>
</organism>